<evidence type="ECO:0000313" key="2">
    <source>
        <dbReference type="Proteomes" id="UP000887569"/>
    </source>
</evidence>
<sequence length="110" mass="12633">MTLLMLLANKNVVLLNEWRASVVRTVPRFPSTDLFMPKLPASDDKCPLVCAPRSSRRFSALTGFYIFHFISIIHCQIATSSAFSLLVICSPHHYYRHTTVFPTEFPILYR</sequence>
<dbReference type="AlphaFoldDB" id="A0A915ACM8"/>
<keyword evidence="2" id="KW-1185">Reference proteome</keyword>
<protein>
    <submittedName>
        <fullName evidence="3">Uncharacterized protein</fullName>
    </submittedName>
</protein>
<keyword evidence="1" id="KW-0472">Membrane</keyword>
<evidence type="ECO:0000313" key="3">
    <source>
        <dbReference type="WBParaSite" id="PgR004_g078_t01"/>
    </source>
</evidence>
<evidence type="ECO:0000256" key="1">
    <source>
        <dbReference type="SAM" id="Phobius"/>
    </source>
</evidence>
<name>A0A915ACM8_PARUN</name>
<proteinExistence type="predicted"/>
<keyword evidence="1" id="KW-1133">Transmembrane helix</keyword>
<reference evidence="3" key="1">
    <citation type="submission" date="2022-11" db="UniProtKB">
        <authorList>
            <consortium name="WormBaseParasite"/>
        </authorList>
    </citation>
    <scope>IDENTIFICATION</scope>
</reference>
<accession>A0A915ACM8</accession>
<dbReference type="Proteomes" id="UP000887569">
    <property type="component" value="Unplaced"/>
</dbReference>
<organism evidence="2 3">
    <name type="scientific">Parascaris univalens</name>
    <name type="common">Nematode worm</name>
    <dbReference type="NCBI Taxonomy" id="6257"/>
    <lineage>
        <taxon>Eukaryota</taxon>
        <taxon>Metazoa</taxon>
        <taxon>Ecdysozoa</taxon>
        <taxon>Nematoda</taxon>
        <taxon>Chromadorea</taxon>
        <taxon>Rhabditida</taxon>
        <taxon>Spirurina</taxon>
        <taxon>Ascaridomorpha</taxon>
        <taxon>Ascaridoidea</taxon>
        <taxon>Ascarididae</taxon>
        <taxon>Parascaris</taxon>
    </lineage>
</organism>
<dbReference type="WBParaSite" id="PgR004_g078_t01">
    <property type="protein sequence ID" value="PgR004_g078_t01"/>
    <property type="gene ID" value="PgR004_g078"/>
</dbReference>
<keyword evidence="1" id="KW-0812">Transmembrane</keyword>
<feature type="transmembrane region" description="Helical" evidence="1">
    <location>
        <begin position="65"/>
        <end position="88"/>
    </location>
</feature>